<evidence type="ECO:0000313" key="1">
    <source>
        <dbReference type="EMBL" id="USE81838.1"/>
    </source>
</evidence>
<dbReference type="EMBL" id="CP098732">
    <property type="protein sequence ID" value="USE81838.1"/>
    <property type="molecule type" value="Genomic_DNA"/>
</dbReference>
<dbReference type="AlphaFoldDB" id="A0AAE9LNQ1"/>
<gene>
    <name evidence="1" type="ORF">M5E07_08345</name>
</gene>
<sequence length="271" mass="31427">MFVTQSLNSIPEIVENEIFSEVLQKKLAQHYVNLEATLLRAKVLRELSKSKVHYIVQSAIQAHQYNVAYLFSPFVLANLNQKVIYQSSATNAVLNILNPYYQTGKSQNLKADAALEALNLYLDLSYLEFNAVDFFYYSLLKAFSRTDVSHIYLITDLKLNRQKIEELEKFLKIQIHIIQSDPCDQITHCAELDMRKLLFKRKDQTYIEICEKFSKLNAQLLYANGSYSLEQASRLIEDMFYAEHIYEKLSVYAEYIQTCLQKDVSGLKITA</sequence>
<proteinExistence type="predicted"/>
<keyword evidence="2" id="KW-1185">Reference proteome</keyword>
<reference evidence="1" key="1">
    <citation type="submission" date="2022-06" db="EMBL/GenBank/DDBJ databases">
        <title>Isolation, identification and characterization of iprodione-degrading strains in Lhasa, Tibet.</title>
        <authorList>
            <person name="Pan H."/>
        </authorList>
    </citation>
    <scope>NUCLEOTIDE SEQUENCE</scope>
    <source>
        <strain evidence="1">Y-23</strain>
    </source>
</reference>
<name>A0AAE9LNQ1_9GAMM</name>
<accession>A0AAE9LNQ1</accession>
<dbReference type="Proteomes" id="UP001056716">
    <property type="component" value="Chromosome"/>
</dbReference>
<evidence type="ECO:0000313" key="2">
    <source>
        <dbReference type="Proteomes" id="UP001056716"/>
    </source>
</evidence>
<organism evidence="1 2">
    <name type="scientific">Acinetobacter tibetensis</name>
    <dbReference type="NCBI Taxonomy" id="2943497"/>
    <lineage>
        <taxon>Bacteria</taxon>
        <taxon>Pseudomonadati</taxon>
        <taxon>Pseudomonadota</taxon>
        <taxon>Gammaproteobacteria</taxon>
        <taxon>Moraxellales</taxon>
        <taxon>Moraxellaceae</taxon>
        <taxon>Acinetobacter</taxon>
    </lineage>
</organism>
<dbReference type="RefSeq" id="WP_252218431.1">
    <property type="nucleotide sequence ID" value="NZ_CP098732.1"/>
</dbReference>
<dbReference type="KEGG" id="atz:M5E07_08345"/>
<protein>
    <submittedName>
        <fullName evidence="1">Uncharacterized protein</fullName>
    </submittedName>
</protein>